<dbReference type="WBParaSite" id="nRc.2.0.1.t08655-RA">
    <property type="protein sequence ID" value="nRc.2.0.1.t08655-RA"/>
    <property type="gene ID" value="nRc.2.0.1.g08655"/>
</dbReference>
<keyword evidence="1" id="KW-1185">Reference proteome</keyword>
<dbReference type="AlphaFoldDB" id="A0A915I488"/>
<evidence type="ECO:0000313" key="2">
    <source>
        <dbReference type="WBParaSite" id="nRc.2.0.1.t08655-RA"/>
    </source>
</evidence>
<evidence type="ECO:0000313" key="1">
    <source>
        <dbReference type="Proteomes" id="UP000887565"/>
    </source>
</evidence>
<protein>
    <submittedName>
        <fullName evidence="2">Uncharacterized protein</fullName>
    </submittedName>
</protein>
<accession>A0A915I488</accession>
<sequence>MTPVKASALLINALPIVLPQSQDSPILGTVQTSPHVGQSSGPQAFFSPPGGVGIKLGGKVAWTSN</sequence>
<reference evidence="2" key="1">
    <citation type="submission" date="2022-11" db="UniProtKB">
        <authorList>
            <consortium name="WormBaseParasite"/>
        </authorList>
    </citation>
    <scope>IDENTIFICATION</scope>
</reference>
<dbReference type="Proteomes" id="UP000887565">
    <property type="component" value="Unplaced"/>
</dbReference>
<organism evidence="1 2">
    <name type="scientific">Romanomermis culicivorax</name>
    <name type="common">Nematode worm</name>
    <dbReference type="NCBI Taxonomy" id="13658"/>
    <lineage>
        <taxon>Eukaryota</taxon>
        <taxon>Metazoa</taxon>
        <taxon>Ecdysozoa</taxon>
        <taxon>Nematoda</taxon>
        <taxon>Enoplea</taxon>
        <taxon>Dorylaimia</taxon>
        <taxon>Mermithida</taxon>
        <taxon>Mermithoidea</taxon>
        <taxon>Mermithidae</taxon>
        <taxon>Romanomermis</taxon>
    </lineage>
</organism>
<name>A0A915I488_ROMCU</name>
<proteinExistence type="predicted"/>